<evidence type="ECO:0000259" key="12">
    <source>
        <dbReference type="PROSITE" id="PS50109"/>
    </source>
</evidence>
<comment type="subcellular location">
    <subcellularLocation>
        <location evidence="2">Membrane</location>
        <topology evidence="2">Multi-pass membrane protein</topology>
    </subcellularLocation>
</comment>
<dbReference type="PROSITE" id="PS50109">
    <property type="entry name" value="HIS_KIN"/>
    <property type="match status" value="1"/>
</dbReference>
<comment type="catalytic activity">
    <reaction evidence="1">
        <text>ATP + protein L-histidine = ADP + protein N-phospho-L-histidine.</text>
        <dbReference type="EC" id="2.7.13.3"/>
    </reaction>
</comment>
<evidence type="ECO:0000313" key="15">
    <source>
        <dbReference type="Proteomes" id="UP001461960"/>
    </source>
</evidence>
<dbReference type="GO" id="GO:0005524">
    <property type="term" value="F:ATP binding"/>
    <property type="evidence" value="ECO:0007669"/>
    <property type="project" value="UniProtKB-KW"/>
</dbReference>
<reference evidence="14 15" key="1">
    <citation type="submission" date="2024-05" db="EMBL/GenBank/DDBJ databases">
        <authorList>
            <person name="Kim H.-Y."/>
            <person name="Kim E."/>
            <person name="Cai Y."/>
            <person name="Yang S.-M."/>
            <person name="Lee W."/>
        </authorList>
    </citation>
    <scope>NUCLEOTIDE SEQUENCE [LARGE SCALE GENOMIC DNA]</scope>
    <source>
        <strain evidence="14 15">FBL11</strain>
    </source>
</reference>
<evidence type="ECO:0000256" key="10">
    <source>
        <dbReference type="ARBA" id="ARBA00023136"/>
    </source>
</evidence>
<comment type="caution">
    <text evidence="14">The sequence shown here is derived from an EMBL/GenBank/DDBJ whole genome shotgun (WGS) entry which is preliminary data.</text>
</comment>
<dbReference type="InterPro" id="IPR005467">
    <property type="entry name" value="His_kinase_dom"/>
</dbReference>
<keyword evidence="9" id="KW-0902">Two-component regulatory system</keyword>
<keyword evidence="15" id="KW-1185">Reference proteome</keyword>
<feature type="domain" description="HAMP" evidence="13">
    <location>
        <begin position="228"/>
        <end position="281"/>
    </location>
</feature>
<evidence type="ECO:0000256" key="8">
    <source>
        <dbReference type="ARBA" id="ARBA00022989"/>
    </source>
</evidence>
<evidence type="ECO:0000256" key="11">
    <source>
        <dbReference type="SAM" id="Phobius"/>
    </source>
</evidence>
<dbReference type="PANTHER" id="PTHR45436:SF15">
    <property type="entry name" value="SENSOR HISTIDINE KINASE CUSS"/>
    <property type="match status" value="1"/>
</dbReference>
<sequence length="517" mass="58476">MIQTLNKSMLNKTPPNNTQAKFDNRRWPLLWRTVFLLTLFVVLSQIVLYIWIQRSVKGHFEEMDAEIINHAAFNLRQHLTDREYQSALPSTPNPAFLPNPASLDSATLSAPINADHLHSSWLDYDLKILLTDKDGQLSTSTPSGFADELPANFSLPLLWQEHHERQFVTTINERRYRAVIIQNNDLLALIVLPIDIHHQYLLQFNRQLSIILLAITLLLVSVAALSVYWGFAPLSTITQKMKGINPERLDERINASEMPRELRPLAQSYNLMLAKLESNFASLLRFSDNIAHELRTPIATLSTQTQVMLSKPRDSDEYIEQLHHQHETLEQLSSLINNMLLLAKTQKGLSDSQLSAVDTDRLIGKLVDYFELIADERGITFDKLGDFGSVLGDEGLLQRLFANLLSNAIYYAASDSVITIAAHKTAMIDKDNLSKNDTSCTKKQSLKVTITNRLDEPLAQSDADKLFERFHRHDQTKAMHAGSGLGLSIVQAIVNAHNGNVSISIKEDYYFEVEVIL</sequence>
<keyword evidence="14" id="KW-0067">ATP-binding</keyword>
<accession>A0ABU9X7S6</accession>
<dbReference type="SUPFAM" id="SSF47384">
    <property type="entry name" value="Homodimeric domain of signal transducing histidine kinase"/>
    <property type="match status" value="1"/>
</dbReference>
<evidence type="ECO:0000259" key="13">
    <source>
        <dbReference type="PROSITE" id="PS50885"/>
    </source>
</evidence>
<feature type="transmembrane region" description="Helical" evidence="11">
    <location>
        <begin position="29"/>
        <end position="52"/>
    </location>
</feature>
<dbReference type="InterPro" id="IPR004358">
    <property type="entry name" value="Sig_transdc_His_kin-like_C"/>
</dbReference>
<evidence type="ECO:0000256" key="1">
    <source>
        <dbReference type="ARBA" id="ARBA00000085"/>
    </source>
</evidence>
<keyword evidence="8 11" id="KW-1133">Transmembrane helix</keyword>
<dbReference type="Pfam" id="PF00512">
    <property type="entry name" value="HisKA"/>
    <property type="match status" value="1"/>
</dbReference>
<dbReference type="InterPro" id="IPR036890">
    <property type="entry name" value="HATPase_C_sf"/>
</dbReference>
<dbReference type="InterPro" id="IPR036097">
    <property type="entry name" value="HisK_dim/P_sf"/>
</dbReference>
<dbReference type="PROSITE" id="PS50885">
    <property type="entry name" value="HAMP"/>
    <property type="match status" value="1"/>
</dbReference>
<dbReference type="PANTHER" id="PTHR45436">
    <property type="entry name" value="SENSOR HISTIDINE KINASE YKOH"/>
    <property type="match status" value="1"/>
</dbReference>
<evidence type="ECO:0000256" key="3">
    <source>
        <dbReference type="ARBA" id="ARBA00012438"/>
    </source>
</evidence>
<dbReference type="Gene3D" id="1.10.287.130">
    <property type="match status" value="1"/>
</dbReference>
<dbReference type="InterPro" id="IPR003594">
    <property type="entry name" value="HATPase_dom"/>
</dbReference>
<evidence type="ECO:0000313" key="14">
    <source>
        <dbReference type="EMBL" id="MEN2751460.1"/>
    </source>
</evidence>
<keyword evidence="4" id="KW-0597">Phosphoprotein</keyword>
<feature type="transmembrane region" description="Helical" evidence="11">
    <location>
        <begin position="208"/>
        <end position="231"/>
    </location>
</feature>
<name>A0ABU9X7S6_9GAMM</name>
<dbReference type="Pfam" id="PF02518">
    <property type="entry name" value="HATPase_c"/>
    <property type="match status" value="1"/>
</dbReference>
<dbReference type="InterPro" id="IPR003660">
    <property type="entry name" value="HAMP_dom"/>
</dbReference>
<proteinExistence type="predicted"/>
<dbReference type="InterPro" id="IPR050428">
    <property type="entry name" value="TCS_sensor_his_kinase"/>
</dbReference>
<evidence type="ECO:0000256" key="2">
    <source>
        <dbReference type="ARBA" id="ARBA00004141"/>
    </source>
</evidence>
<dbReference type="SMART" id="SM00387">
    <property type="entry name" value="HATPase_c"/>
    <property type="match status" value="1"/>
</dbReference>
<dbReference type="PRINTS" id="PR00344">
    <property type="entry name" value="BCTRLSENSOR"/>
</dbReference>
<evidence type="ECO:0000256" key="4">
    <source>
        <dbReference type="ARBA" id="ARBA00022553"/>
    </source>
</evidence>
<dbReference type="Gene3D" id="3.30.565.10">
    <property type="entry name" value="Histidine kinase-like ATPase, C-terminal domain"/>
    <property type="match status" value="1"/>
</dbReference>
<protein>
    <recommendedName>
        <fullName evidence="3">histidine kinase</fullName>
        <ecNumber evidence="3">2.7.13.3</ecNumber>
    </recommendedName>
</protein>
<evidence type="ECO:0000256" key="7">
    <source>
        <dbReference type="ARBA" id="ARBA00022777"/>
    </source>
</evidence>
<dbReference type="InterPro" id="IPR003661">
    <property type="entry name" value="HisK_dim/P_dom"/>
</dbReference>
<feature type="domain" description="Histidine kinase" evidence="12">
    <location>
        <begin position="289"/>
        <end position="517"/>
    </location>
</feature>
<dbReference type="EC" id="2.7.13.3" evidence="3"/>
<keyword evidence="5" id="KW-0808">Transferase</keyword>
<keyword evidence="10 11" id="KW-0472">Membrane</keyword>
<evidence type="ECO:0000256" key="6">
    <source>
        <dbReference type="ARBA" id="ARBA00022692"/>
    </source>
</evidence>
<keyword evidence="6 11" id="KW-0812">Transmembrane</keyword>
<gene>
    <name evidence="14" type="ORF">AAIR29_07415</name>
</gene>
<keyword evidence="14" id="KW-0547">Nucleotide-binding</keyword>
<dbReference type="SMART" id="SM00388">
    <property type="entry name" value="HisKA"/>
    <property type="match status" value="1"/>
</dbReference>
<organism evidence="14 15">
    <name type="scientific">Psychrobacter saeujeotis</name>
    <dbReference type="NCBI Taxonomy" id="3143436"/>
    <lineage>
        <taxon>Bacteria</taxon>
        <taxon>Pseudomonadati</taxon>
        <taxon>Pseudomonadota</taxon>
        <taxon>Gammaproteobacteria</taxon>
        <taxon>Moraxellales</taxon>
        <taxon>Moraxellaceae</taxon>
        <taxon>Psychrobacter</taxon>
    </lineage>
</organism>
<dbReference type="RefSeq" id="WP_299219353.1">
    <property type="nucleotide sequence ID" value="NZ_JBDGHN010000002.1"/>
</dbReference>
<dbReference type="SUPFAM" id="SSF55874">
    <property type="entry name" value="ATPase domain of HSP90 chaperone/DNA topoisomerase II/histidine kinase"/>
    <property type="match status" value="1"/>
</dbReference>
<dbReference type="EMBL" id="JBDGHN010000002">
    <property type="protein sequence ID" value="MEN2751460.1"/>
    <property type="molecule type" value="Genomic_DNA"/>
</dbReference>
<dbReference type="Proteomes" id="UP001461960">
    <property type="component" value="Unassembled WGS sequence"/>
</dbReference>
<dbReference type="CDD" id="cd00082">
    <property type="entry name" value="HisKA"/>
    <property type="match status" value="1"/>
</dbReference>
<keyword evidence="7" id="KW-0418">Kinase</keyword>
<evidence type="ECO:0000256" key="9">
    <source>
        <dbReference type="ARBA" id="ARBA00023012"/>
    </source>
</evidence>
<evidence type="ECO:0000256" key="5">
    <source>
        <dbReference type="ARBA" id="ARBA00022679"/>
    </source>
</evidence>